<evidence type="ECO:0000256" key="3">
    <source>
        <dbReference type="ARBA" id="ARBA00022692"/>
    </source>
</evidence>
<dbReference type="SMART" id="SM00283">
    <property type="entry name" value="MA"/>
    <property type="match status" value="1"/>
</dbReference>
<evidence type="ECO:0000256" key="8">
    <source>
        <dbReference type="PROSITE-ProRule" id="PRU00284"/>
    </source>
</evidence>
<evidence type="ECO:0000256" key="1">
    <source>
        <dbReference type="ARBA" id="ARBA00004651"/>
    </source>
</evidence>
<dbReference type="Proteomes" id="UP001595710">
    <property type="component" value="Unassembled WGS sequence"/>
</dbReference>
<reference evidence="13" key="1">
    <citation type="journal article" date="2019" name="Int. J. Syst. Evol. Microbiol.">
        <title>The Global Catalogue of Microorganisms (GCM) 10K type strain sequencing project: providing services to taxonomists for standard genome sequencing and annotation.</title>
        <authorList>
            <consortium name="The Broad Institute Genomics Platform"/>
            <consortium name="The Broad Institute Genome Sequencing Center for Infectious Disease"/>
            <person name="Wu L."/>
            <person name="Ma J."/>
        </authorList>
    </citation>
    <scope>NUCLEOTIDE SEQUENCE [LARGE SCALE GENOMIC DNA]</scope>
    <source>
        <strain evidence="13">CECT 8288</strain>
    </source>
</reference>
<evidence type="ECO:0000313" key="13">
    <source>
        <dbReference type="Proteomes" id="UP001595710"/>
    </source>
</evidence>
<dbReference type="PROSITE" id="PS50885">
    <property type="entry name" value="HAMP"/>
    <property type="match status" value="1"/>
</dbReference>
<dbReference type="PRINTS" id="PR00260">
    <property type="entry name" value="CHEMTRNSDUCR"/>
</dbReference>
<evidence type="ECO:0000256" key="4">
    <source>
        <dbReference type="ARBA" id="ARBA00022989"/>
    </source>
</evidence>
<keyword evidence="5 9" id="KW-0472">Membrane</keyword>
<feature type="domain" description="Methyl-accepting transducer" evidence="10">
    <location>
        <begin position="286"/>
        <end position="522"/>
    </location>
</feature>
<evidence type="ECO:0000259" key="10">
    <source>
        <dbReference type="PROSITE" id="PS50111"/>
    </source>
</evidence>
<dbReference type="SUPFAM" id="SSF58104">
    <property type="entry name" value="Methyl-accepting chemotaxis protein (MCP) signaling domain"/>
    <property type="match status" value="1"/>
</dbReference>
<dbReference type="PROSITE" id="PS50111">
    <property type="entry name" value="CHEMOTAXIS_TRANSDUC_2"/>
    <property type="match status" value="1"/>
</dbReference>
<proteinExistence type="inferred from homology"/>
<dbReference type="InterPro" id="IPR004010">
    <property type="entry name" value="Double_Cache_2"/>
</dbReference>
<dbReference type="SMART" id="SM00304">
    <property type="entry name" value="HAMP"/>
    <property type="match status" value="2"/>
</dbReference>
<sequence>MFKSIKMRIYALALLPLLIIAITAIYLSSSSIKQLGVNVLGTTENAIMDAERNRLKSLLHSANALLEPYIAMPGDSGKEEGIELLKNFVFDEGVGYIFGYDYTGNRLLLGPSDAGLGNNYWDLQDQTQQYLIRDMVDIAKGNKENFYTYHFPKPGEDEPSPKFSYISGIDKWNMFIGLGLYFDSVEGVLNNINGDLSDAQQSSVSKTTFSIFLVIAITAVLATLAIRTISSSLDKLSESVDGLASGRGDLTMTLPMRGISELDHIASSFNTFIGSLAEDIKNLKAASTELKSMSVAAGSKQKQLSVEVESQRENTLQVAAAIEEMSATASEIASNAENTSHIAETVHSEINEVLVQVNTSTDRISDLSTVLNNVDSSVSELVENVQGIHQALGVIQSISEQTNLLALNAAIEAARAGEQGRGFAVVADEVRTLAQRSQQSTVEIGEILDKLSDSSKRSSEEMSTTIESRSAVIEAMNTIKTLVESTTNSIGQLTEMNTMVATSANEQSAVATDITKAVSDIANSSEEIQQGTEETQSQFVEVNRLAENVDDVSSGFKV</sequence>
<comment type="subcellular location">
    <subcellularLocation>
        <location evidence="1">Cell membrane</location>
        <topology evidence="1">Multi-pass membrane protein</topology>
    </subcellularLocation>
</comment>
<protein>
    <submittedName>
        <fullName evidence="12">Methyl-accepting chemotaxis protein</fullName>
    </submittedName>
</protein>
<dbReference type="Gene3D" id="3.30.450.20">
    <property type="entry name" value="PAS domain"/>
    <property type="match status" value="1"/>
</dbReference>
<dbReference type="Pfam" id="PF00015">
    <property type="entry name" value="MCPsignal"/>
    <property type="match status" value="1"/>
</dbReference>
<name>A0ABV7WUR7_9GAMM</name>
<evidence type="ECO:0000259" key="11">
    <source>
        <dbReference type="PROSITE" id="PS50885"/>
    </source>
</evidence>
<dbReference type="InterPro" id="IPR004089">
    <property type="entry name" value="MCPsignal_dom"/>
</dbReference>
<keyword evidence="6 8" id="KW-0807">Transducer</keyword>
<keyword evidence="3 9" id="KW-0812">Transmembrane</keyword>
<dbReference type="EMBL" id="JBHRYN010000010">
    <property type="protein sequence ID" value="MFC3701650.1"/>
    <property type="molecule type" value="Genomic_DNA"/>
</dbReference>
<evidence type="ECO:0000256" key="9">
    <source>
        <dbReference type="SAM" id="Phobius"/>
    </source>
</evidence>
<dbReference type="InterPro" id="IPR004090">
    <property type="entry name" value="Chemotax_Me-accpt_rcpt"/>
</dbReference>
<accession>A0ABV7WUR7</accession>
<keyword evidence="2" id="KW-1003">Cell membrane</keyword>
<evidence type="ECO:0000256" key="7">
    <source>
        <dbReference type="ARBA" id="ARBA00029447"/>
    </source>
</evidence>
<comment type="caution">
    <text evidence="12">The sequence shown here is derived from an EMBL/GenBank/DDBJ whole genome shotgun (WGS) entry which is preliminary data.</text>
</comment>
<organism evidence="12 13">
    <name type="scientific">Reinekea marina</name>
    <dbReference type="NCBI Taxonomy" id="1310421"/>
    <lineage>
        <taxon>Bacteria</taxon>
        <taxon>Pseudomonadati</taxon>
        <taxon>Pseudomonadota</taxon>
        <taxon>Gammaproteobacteria</taxon>
        <taxon>Oceanospirillales</taxon>
        <taxon>Saccharospirillaceae</taxon>
        <taxon>Reinekea</taxon>
    </lineage>
</organism>
<gene>
    <name evidence="12" type="ORF">ACFOND_08380</name>
</gene>
<keyword evidence="13" id="KW-1185">Reference proteome</keyword>
<comment type="similarity">
    <text evidence="7">Belongs to the methyl-accepting chemotaxis (MCP) protein family.</text>
</comment>
<dbReference type="RefSeq" id="WP_290280655.1">
    <property type="nucleotide sequence ID" value="NZ_JAUFQI010000001.1"/>
</dbReference>
<dbReference type="InterPro" id="IPR003660">
    <property type="entry name" value="HAMP_dom"/>
</dbReference>
<feature type="transmembrane region" description="Helical" evidence="9">
    <location>
        <begin position="209"/>
        <end position="229"/>
    </location>
</feature>
<evidence type="ECO:0000256" key="2">
    <source>
        <dbReference type="ARBA" id="ARBA00022475"/>
    </source>
</evidence>
<evidence type="ECO:0000256" key="5">
    <source>
        <dbReference type="ARBA" id="ARBA00023136"/>
    </source>
</evidence>
<dbReference type="PANTHER" id="PTHR32089">
    <property type="entry name" value="METHYL-ACCEPTING CHEMOTAXIS PROTEIN MCPB"/>
    <property type="match status" value="1"/>
</dbReference>
<evidence type="ECO:0000313" key="12">
    <source>
        <dbReference type="EMBL" id="MFC3701650.1"/>
    </source>
</evidence>
<dbReference type="SMART" id="SM01049">
    <property type="entry name" value="Cache_2"/>
    <property type="match status" value="1"/>
</dbReference>
<dbReference type="Gene3D" id="1.10.287.950">
    <property type="entry name" value="Methyl-accepting chemotaxis protein"/>
    <property type="match status" value="1"/>
</dbReference>
<dbReference type="CDD" id="cd06225">
    <property type="entry name" value="HAMP"/>
    <property type="match status" value="1"/>
</dbReference>
<feature type="domain" description="HAMP" evidence="11">
    <location>
        <begin position="227"/>
        <end position="281"/>
    </location>
</feature>
<keyword evidence="4 9" id="KW-1133">Transmembrane helix</keyword>
<dbReference type="Pfam" id="PF08269">
    <property type="entry name" value="dCache_2"/>
    <property type="match status" value="1"/>
</dbReference>
<dbReference type="PANTHER" id="PTHR32089:SF112">
    <property type="entry name" value="LYSOZYME-LIKE PROTEIN-RELATED"/>
    <property type="match status" value="1"/>
</dbReference>
<dbReference type="InterPro" id="IPR033480">
    <property type="entry name" value="sCache_2"/>
</dbReference>
<evidence type="ECO:0000256" key="6">
    <source>
        <dbReference type="ARBA" id="ARBA00023224"/>
    </source>
</evidence>
<dbReference type="Pfam" id="PF00672">
    <property type="entry name" value="HAMP"/>
    <property type="match status" value="1"/>
</dbReference>
<dbReference type="CDD" id="cd11386">
    <property type="entry name" value="MCP_signal"/>
    <property type="match status" value="1"/>
</dbReference>